<sequence>MYGDPATTWGICVELTLSASADAETLRERAAALCAGHPHLGAAPAVTRPADSQWTGVRADVAAAPYGPTSALLRLALSSDGTRLLVGAHHGVVDGLGLLAVAGSVAGRELRTRARGIGDRRSPHGFLASSVRRLGEAVVSPPARFEGAGERDSALEDLTAVTRPRVDRGTVDLARAVLALHHDAFSGSRRRPVLVIGASRRTSDLPVPDRQTAYLRLRARPGGAGRTPLGPAIAGLRPEPDFPETSARGAAPLVVRLLRNRLGSTAMLSNLGLVQGDGVESVAMYPASSGPRSVAVGLASTATTTTVSLRTRRHEFDADEHARLLAGVADRFFG</sequence>
<organism evidence="1 2">
    <name type="scientific">Nocardioides plantarum</name>
    <dbReference type="NCBI Taxonomy" id="29299"/>
    <lineage>
        <taxon>Bacteria</taxon>
        <taxon>Bacillati</taxon>
        <taxon>Actinomycetota</taxon>
        <taxon>Actinomycetes</taxon>
        <taxon>Propionibacteriales</taxon>
        <taxon>Nocardioidaceae</taxon>
        <taxon>Nocardioides</taxon>
    </lineage>
</organism>
<evidence type="ECO:0000313" key="2">
    <source>
        <dbReference type="Proteomes" id="UP001589750"/>
    </source>
</evidence>
<dbReference type="EMBL" id="JBHMDG010000026">
    <property type="protein sequence ID" value="MFB9314862.1"/>
    <property type="molecule type" value="Genomic_DNA"/>
</dbReference>
<dbReference type="RefSeq" id="WP_140009999.1">
    <property type="nucleotide sequence ID" value="NZ_JBHMDG010000026.1"/>
</dbReference>
<proteinExistence type="predicted"/>
<dbReference type="Proteomes" id="UP001589750">
    <property type="component" value="Unassembled WGS sequence"/>
</dbReference>
<comment type="caution">
    <text evidence="1">The sequence shown here is derived from an EMBL/GenBank/DDBJ whole genome shotgun (WGS) entry which is preliminary data.</text>
</comment>
<evidence type="ECO:0008006" key="3">
    <source>
        <dbReference type="Google" id="ProtNLM"/>
    </source>
</evidence>
<protein>
    <recommendedName>
        <fullName evidence="3">Condensation domain-containing protein</fullName>
    </recommendedName>
</protein>
<evidence type="ECO:0000313" key="1">
    <source>
        <dbReference type="EMBL" id="MFB9314862.1"/>
    </source>
</evidence>
<accession>A0ABV5KDQ1</accession>
<reference evidence="1 2" key="1">
    <citation type="submission" date="2024-09" db="EMBL/GenBank/DDBJ databases">
        <authorList>
            <person name="Sun Q."/>
            <person name="Mori K."/>
        </authorList>
    </citation>
    <scope>NUCLEOTIDE SEQUENCE [LARGE SCALE GENOMIC DNA]</scope>
    <source>
        <strain evidence="1 2">JCM 9626</strain>
    </source>
</reference>
<name>A0ABV5KDQ1_9ACTN</name>
<keyword evidence="2" id="KW-1185">Reference proteome</keyword>
<gene>
    <name evidence="1" type="ORF">ACFFRI_17520</name>
</gene>